<comment type="cofactor">
    <cofactor evidence="7">
        <name>Mg(2+)</name>
        <dbReference type="ChEBI" id="CHEBI:18420"/>
    </cofactor>
</comment>
<dbReference type="NCBIfam" id="TIGR02727">
    <property type="entry name" value="MTHFS_bact"/>
    <property type="match status" value="1"/>
</dbReference>
<dbReference type="InterPro" id="IPR024185">
    <property type="entry name" value="FTHF_cligase-like_sf"/>
</dbReference>
<dbReference type="InterPro" id="IPR002698">
    <property type="entry name" value="FTHF_cligase"/>
</dbReference>
<organism evidence="8 9">
    <name type="scientific">Monosiga brevicollis</name>
    <name type="common">Choanoflagellate</name>
    <dbReference type="NCBI Taxonomy" id="81824"/>
    <lineage>
        <taxon>Eukaryota</taxon>
        <taxon>Choanoflagellata</taxon>
        <taxon>Craspedida</taxon>
        <taxon>Salpingoecidae</taxon>
        <taxon>Monosiga</taxon>
    </lineage>
</organism>
<dbReference type="FunCoup" id="A9UPV0">
    <property type="interactions" value="681"/>
</dbReference>
<dbReference type="Gene3D" id="3.40.50.10420">
    <property type="entry name" value="NagB/RpiA/CoA transferase-like"/>
    <property type="match status" value="1"/>
</dbReference>
<accession>A9UPV0</accession>
<dbReference type="GeneID" id="5887563"/>
<protein>
    <recommendedName>
        <fullName evidence="5 7">5-formyltetrahydrofolate cyclo-ligase</fullName>
        <ecNumber evidence="5 7">6.3.3.2</ecNumber>
    </recommendedName>
</protein>
<evidence type="ECO:0000256" key="5">
    <source>
        <dbReference type="ARBA" id="ARBA00038966"/>
    </source>
</evidence>
<reference evidence="8 9" key="1">
    <citation type="journal article" date="2008" name="Nature">
        <title>The genome of the choanoflagellate Monosiga brevicollis and the origin of metazoans.</title>
        <authorList>
            <consortium name="JGI Sequencing"/>
            <person name="King N."/>
            <person name="Westbrook M.J."/>
            <person name="Young S.L."/>
            <person name="Kuo A."/>
            <person name="Abedin M."/>
            <person name="Chapman J."/>
            <person name="Fairclough S."/>
            <person name="Hellsten U."/>
            <person name="Isogai Y."/>
            <person name="Letunic I."/>
            <person name="Marr M."/>
            <person name="Pincus D."/>
            <person name="Putnam N."/>
            <person name="Rokas A."/>
            <person name="Wright K.J."/>
            <person name="Zuzow R."/>
            <person name="Dirks W."/>
            <person name="Good M."/>
            <person name="Goodstein D."/>
            <person name="Lemons D."/>
            <person name="Li W."/>
            <person name="Lyons J.B."/>
            <person name="Morris A."/>
            <person name="Nichols S."/>
            <person name="Richter D.J."/>
            <person name="Salamov A."/>
            <person name="Bork P."/>
            <person name="Lim W.A."/>
            <person name="Manning G."/>
            <person name="Miller W.T."/>
            <person name="McGinnis W."/>
            <person name="Shapiro H."/>
            <person name="Tjian R."/>
            <person name="Grigoriev I.V."/>
            <person name="Rokhsar D."/>
        </authorList>
    </citation>
    <scope>NUCLEOTIDE SEQUENCE [LARGE SCALE GENOMIC DNA]</scope>
    <source>
        <strain evidence="9">MX1 / ATCC 50154</strain>
    </source>
</reference>
<dbReference type="STRING" id="81824.A9UPV0"/>
<dbReference type="AlphaFoldDB" id="A9UPV0"/>
<sequence>MAKQGLRTEMRRVLRAIEPAARARQSAAVCKQVLAHPALEAARNVAVYLSMDDEISTTELIQTLLQRAKQVYVPRYTRETMDMFPIASWADVEAMPLTKWNIRQPAEAPAETAALAHEGLDVILVPGMAFDKAGRRLGRGKGYYDRYFARCAQFATAHNQSRPVYLALAFDEQIVDQVPTDEHDVTLDAVVTPERIY</sequence>
<keyword evidence="2 6" id="KW-0547">Nucleotide-binding</keyword>
<feature type="binding site" evidence="6">
    <location>
        <begin position="3"/>
        <end position="7"/>
    </location>
    <ligand>
        <name>ATP</name>
        <dbReference type="ChEBI" id="CHEBI:30616"/>
    </ligand>
</feature>
<evidence type="ECO:0000313" key="9">
    <source>
        <dbReference type="Proteomes" id="UP000001357"/>
    </source>
</evidence>
<dbReference type="SUPFAM" id="SSF100950">
    <property type="entry name" value="NagB/RpiA/CoA transferase-like"/>
    <property type="match status" value="1"/>
</dbReference>
<dbReference type="PANTHER" id="PTHR23407:SF1">
    <property type="entry name" value="5-FORMYLTETRAHYDROFOLATE CYCLO-LIGASE"/>
    <property type="match status" value="1"/>
</dbReference>
<evidence type="ECO:0000256" key="3">
    <source>
        <dbReference type="ARBA" id="ARBA00022840"/>
    </source>
</evidence>
<evidence type="ECO:0000256" key="6">
    <source>
        <dbReference type="PIRSR" id="PIRSR006806-1"/>
    </source>
</evidence>
<dbReference type="Pfam" id="PF01812">
    <property type="entry name" value="5-FTHF_cyc-lig"/>
    <property type="match status" value="1"/>
</dbReference>
<name>A9UPV0_MONBE</name>
<feature type="binding site" evidence="6">
    <location>
        <begin position="136"/>
        <end position="144"/>
    </location>
    <ligand>
        <name>ATP</name>
        <dbReference type="ChEBI" id="CHEBI:30616"/>
    </ligand>
</feature>
<evidence type="ECO:0000256" key="2">
    <source>
        <dbReference type="ARBA" id="ARBA00022741"/>
    </source>
</evidence>
<dbReference type="InterPro" id="IPR037171">
    <property type="entry name" value="NagB/RpiA_transferase-like"/>
</dbReference>
<evidence type="ECO:0000256" key="4">
    <source>
        <dbReference type="ARBA" id="ARBA00036539"/>
    </source>
</evidence>
<dbReference type="GO" id="GO:0005739">
    <property type="term" value="C:mitochondrion"/>
    <property type="evidence" value="ECO:0000318"/>
    <property type="project" value="GO_Central"/>
</dbReference>
<evidence type="ECO:0000256" key="1">
    <source>
        <dbReference type="ARBA" id="ARBA00010638"/>
    </source>
</evidence>
<evidence type="ECO:0000313" key="8">
    <source>
        <dbReference type="EMBL" id="EDQ92937.1"/>
    </source>
</evidence>
<keyword evidence="7" id="KW-0460">Magnesium</keyword>
<comment type="catalytic activity">
    <reaction evidence="4 7">
        <text>(6S)-5-formyl-5,6,7,8-tetrahydrofolate + ATP = (6R)-5,10-methenyltetrahydrofolate + ADP + phosphate</text>
        <dbReference type="Rhea" id="RHEA:10488"/>
        <dbReference type="ChEBI" id="CHEBI:30616"/>
        <dbReference type="ChEBI" id="CHEBI:43474"/>
        <dbReference type="ChEBI" id="CHEBI:57455"/>
        <dbReference type="ChEBI" id="CHEBI:57457"/>
        <dbReference type="ChEBI" id="CHEBI:456216"/>
        <dbReference type="EC" id="6.3.3.2"/>
    </reaction>
</comment>
<dbReference type="PANTHER" id="PTHR23407">
    <property type="entry name" value="ATPASE INHIBITOR/5-FORMYLTETRAHYDROFOLATE CYCLO-LIGASE"/>
    <property type="match status" value="1"/>
</dbReference>
<dbReference type="eggNOG" id="KOG3093">
    <property type="taxonomic scope" value="Eukaryota"/>
</dbReference>
<keyword evidence="7" id="KW-0479">Metal-binding</keyword>
<dbReference type="InParanoid" id="A9UPV0"/>
<keyword evidence="9" id="KW-1185">Reference proteome</keyword>
<dbReference type="GO" id="GO:0009396">
    <property type="term" value="P:folic acid-containing compound biosynthetic process"/>
    <property type="evidence" value="ECO:0000318"/>
    <property type="project" value="GO_Central"/>
</dbReference>
<dbReference type="EMBL" id="CH991543">
    <property type="protein sequence ID" value="EDQ92937.1"/>
    <property type="molecule type" value="Genomic_DNA"/>
</dbReference>
<dbReference type="EC" id="6.3.3.2" evidence="5 7"/>
<dbReference type="GO" id="GO:0030272">
    <property type="term" value="F:5-formyltetrahydrofolate cyclo-ligase activity"/>
    <property type="evidence" value="ECO:0000318"/>
    <property type="project" value="GO_Central"/>
</dbReference>
<feature type="binding site" evidence="6">
    <location>
        <position position="49"/>
    </location>
    <ligand>
        <name>substrate</name>
    </ligand>
</feature>
<dbReference type="OMA" id="STIYPCQ"/>
<dbReference type="GO" id="GO:0046872">
    <property type="term" value="F:metal ion binding"/>
    <property type="evidence" value="ECO:0007669"/>
    <property type="project" value="UniProtKB-KW"/>
</dbReference>
<dbReference type="Proteomes" id="UP000001357">
    <property type="component" value="Unassembled WGS sequence"/>
</dbReference>
<dbReference type="GO" id="GO:0035999">
    <property type="term" value="P:tetrahydrofolate interconversion"/>
    <property type="evidence" value="ECO:0000318"/>
    <property type="project" value="GO_Central"/>
</dbReference>
<dbReference type="GO" id="GO:0005737">
    <property type="term" value="C:cytoplasm"/>
    <property type="evidence" value="ECO:0000318"/>
    <property type="project" value="GO_Central"/>
</dbReference>
<gene>
    <name evidence="8" type="ORF">MONBRDRAFT_13668</name>
</gene>
<dbReference type="PIRSF" id="PIRSF006806">
    <property type="entry name" value="FTHF_cligase"/>
    <property type="match status" value="1"/>
</dbReference>
<dbReference type="KEGG" id="mbr:MONBRDRAFT_13668"/>
<evidence type="ECO:0000256" key="7">
    <source>
        <dbReference type="RuleBase" id="RU361279"/>
    </source>
</evidence>
<dbReference type="GO" id="GO:0005524">
    <property type="term" value="F:ATP binding"/>
    <property type="evidence" value="ECO:0007669"/>
    <property type="project" value="UniProtKB-KW"/>
</dbReference>
<comment type="similarity">
    <text evidence="1 7">Belongs to the 5-formyltetrahydrofolate cyclo-ligase family.</text>
</comment>
<proteinExistence type="inferred from homology"/>
<dbReference type="FunFam" id="3.40.50.10420:FF:000007">
    <property type="entry name" value="5-formyltetrahydrofolate cyclo-ligase"/>
    <property type="match status" value="1"/>
</dbReference>
<dbReference type="RefSeq" id="XP_001742699.1">
    <property type="nucleotide sequence ID" value="XM_001742647.1"/>
</dbReference>
<feature type="binding site" evidence="6">
    <location>
        <position position="54"/>
    </location>
    <ligand>
        <name>substrate</name>
    </ligand>
</feature>
<keyword evidence="3 6" id="KW-0067">ATP-binding</keyword>